<reference evidence="6" key="3">
    <citation type="submission" date="2024-06" db="EMBL/GenBank/DDBJ databases">
        <authorList>
            <person name="Zeng C."/>
        </authorList>
    </citation>
    <scope>NUCLEOTIDE SEQUENCE [LARGE SCALE GENOMIC DNA]</scope>
    <source>
        <strain evidence="6">ZCY20-5</strain>
    </source>
</reference>
<organism evidence="5 6">
    <name type="scientific">Caproicibacterium argilliputei</name>
    <dbReference type="NCBI Taxonomy" id="3030016"/>
    <lineage>
        <taxon>Bacteria</taxon>
        <taxon>Bacillati</taxon>
        <taxon>Bacillota</taxon>
        <taxon>Clostridia</taxon>
        <taxon>Eubacteriales</taxon>
        <taxon>Oscillospiraceae</taxon>
        <taxon>Caproicibacterium</taxon>
    </lineage>
</organism>
<evidence type="ECO:0000256" key="3">
    <source>
        <dbReference type="PIRNR" id="PIRNR001365"/>
    </source>
</evidence>
<reference evidence="5 6" key="1">
    <citation type="submission" date="2024-06" db="EMBL/GenBank/DDBJ databases">
        <title>Caproicibacterium argilliputei sp. nov, a novel caproic acid producing anaerobic bacterium isolated from pit mud.</title>
        <authorList>
            <person name="Xia S."/>
        </authorList>
    </citation>
    <scope>NUCLEOTIDE SEQUENCE [LARGE SCALE GENOMIC DNA]</scope>
    <source>
        <strain evidence="5 6">ZCY20-5</strain>
    </source>
</reference>
<sequence>MSHIKNGTWATMLTPFTDDNRIDFYGMEKLLAYYAHKEIDGIFALCQSSELFFLSPQEKADILQFVVQHTPKSIQIIVSGNTAFTLAEQTEEANRLYNSDCSAYVVLPNRFAAPEESDDVLLERLSRFVDAVPDIPLGLYECPYPYKRLVSPKILRYCVQTGRFVFMKDTCCDLQRIRERLDLLSGSGISLFNANAATLLESLRMGASGYCGVMTNLHPEFYVWLCRHFRDEPEKAEQVQQYIGTCSVIEYPQYPVNAKYSLSLQGVPIGLTSRTKDAGKFTASNKLEVEQFTKLSALARGWLQI</sequence>
<feature type="active site" description="Schiff-base intermediate with substrate" evidence="4">
    <location>
        <position position="168"/>
    </location>
</feature>
<dbReference type="CDD" id="cd00408">
    <property type="entry name" value="DHDPS-like"/>
    <property type="match status" value="1"/>
</dbReference>
<evidence type="ECO:0000256" key="2">
    <source>
        <dbReference type="ARBA" id="ARBA00023239"/>
    </source>
</evidence>
<dbReference type="PANTHER" id="PTHR12128:SF66">
    <property type="entry name" value="4-HYDROXY-2-OXOGLUTARATE ALDOLASE, MITOCHONDRIAL"/>
    <property type="match status" value="1"/>
</dbReference>
<accession>A0AA97H2P7</accession>
<name>A0AA97H2P7_9FIRM</name>
<dbReference type="SUPFAM" id="SSF51569">
    <property type="entry name" value="Aldolase"/>
    <property type="match status" value="1"/>
</dbReference>
<dbReference type="EMBL" id="CP135996">
    <property type="protein sequence ID" value="WOC32477.1"/>
    <property type="molecule type" value="Genomic_DNA"/>
</dbReference>
<dbReference type="InterPro" id="IPR013785">
    <property type="entry name" value="Aldolase_TIM"/>
</dbReference>
<feature type="active site" description="Proton donor/acceptor" evidence="4">
    <location>
        <position position="140"/>
    </location>
</feature>
<protein>
    <submittedName>
        <fullName evidence="5">Dihydrodipicolinate synthase family protein</fullName>
    </submittedName>
</protein>
<dbReference type="AlphaFoldDB" id="A0AA97H2P7"/>
<keyword evidence="6" id="KW-1185">Reference proteome</keyword>
<dbReference type="InterPro" id="IPR002220">
    <property type="entry name" value="DapA-like"/>
</dbReference>
<reference evidence="6" key="2">
    <citation type="submission" date="2024-06" db="EMBL/GenBank/DDBJ databases">
        <title>Caproicibacterium argilliputei sp. nov, a novel caproic acid producing anaerobic bacterium isolated from pit mud.</title>
        <authorList>
            <person name="Zeng C."/>
        </authorList>
    </citation>
    <scope>NUCLEOTIDE SEQUENCE [LARGE SCALE GENOMIC DNA]</scope>
    <source>
        <strain evidence="6">ZCY20-5</strain>
    </source>
</reference>
<dbReference type="RefSeq" id="WP_275844662.1">
    <property type="nucleotide sequence ID" value="NZ_CP135996.1"/>
</dbReference>
<gene>
    <name evidence="5" type="ORF">PXC00_01010</name>
</gene>
<dbReference type="PANTHER" id="PTHR12128">
    <property type="entry name" value="DIHYDRODIPICOLINATE SYNTHASE"/>
    <property type="match status" value="1"/>
</dbReference>
<dbReference type="Proteomes" id="UP001300604">
    <property type="component" value="Chromosome"/>
</dbReference>
<evidence type="ECO:0000256" key="4">
    <source>
        <dbReference type="PIRSR" id="PIRSR001365-1"/>
    </source>
</evidence>
<dbReference type="Gene3D" id="3.20.20.70">
    <property type="entry name" value="Aldolase class I"/>
    <property type="match status" value="1"/>
</dbReference>
<dbReference type="Pfam" id="PF00701">
    <property type="entry name" value="DHDPS"/>
    <property type="match status" value="1"/>
</dbReference>
<dbReference type="PIRSF" id="PIRSF001365">
    <property type="entry name" value="DHDPS"/>
    <property type="match status" value="1"/>
</dbReference>
<dbReference type="GO" id="GO:0008840">
    <property type="term" value="F:4-hydroxy-tetrahydrodipicolinate synthase activity"/>
    <property type="evidence" value="ECO:0007669"/>
    <property type="project" value="TreeGrafter"/>
</dbReference>
<evidence type="ECO:0000256" key="1">
    <source>
        <dbReference type="ARBA" id="ARBA00007592"/>
    </source>
</evidence>
<evidence type="ECO:0000313" key="5">
    <source>
        <dbReference type="EMBL" id="WOC32477.1"/>
    </source>
</evidence>
<comment type="similarity">
    <text evidence="1 3">Belongs to the DapA family.</text>
</comment>
<dbReference type="KEGG" id="carl:PXC00_01010"/>
<proteinExistence type="inferred from homology"/>
<keyword evidence="2 3" id="KW-0456">Lyase</keyword>
<dbReference type="SMART" id="SM01130">
    <property type="entry name" value="DHDPS"/>
    <property type="match status" value="1"/>
</dbReference>
<evidence type="ECO:0000313" key="6">
    <source>
        <dbReference type="Proteomes" id="UP001300604"/>
    </source>
</evidence>